<accession>A0A8J5HGA5</accession>
<evidence type="ECO:0000256" key="1">
    <source>
        <dbReference type="SAM" id="MobiDB-lite"/>
    </source>
</evidence>
<proteinExistence type="predicted"/>
<dbReference type="Proteomes" id="UP000734854">
    <property type="component" value="Unassembled WGS sequence"/>
</dbReference>
<sequence>MIPWCWHLVGAAPSTRTSPTPAPDAAGVRIVASDGRVKVYDRPVTAAEVMEDHPRHLVCRSDAFFIGQKVPSLAAGVWLQPGHSYFLLPSHFFHSVLSFVTLAASLVSPGGAKGIAAVRPFDIRKTASGALQIMLSDEFLGEKECAREQRRGGGVVTTDALEKEYRMLVRCKSRQWTPKLETISESERRSRRGIEQFKRRRKKKEGEPLIS</sequence>
<organism evidence="2 3">
    <name type="scientific">Zingiber officinale</name>
    <name type="common">Ginger</name>
    <name type="synonym">Amomum zingiber</name>
    <dbReference type="NCBI Taxonomy" id="94328"/>
    <lineage>
        <taxon>Eukaryota</taxon>
        <taxon>Viridiplantae</taxon>
        <taxon>Streptophyta</taxon>
        <taxon>Embryophyta</taxon>
        <taxon>Tracheophyta</taxon>
        <taxon>Spermatophyta</taxon>
        <taxon>Magnoliopsida</taxon>
        <taxon>Liliopsida</taxon>
        <taxon>Zingiberales</taxon>
        <taxon>Zingiberaceae</taxon>
        <taxon>Zingiber</taxon>
    </lineage>
</organism>
<reference evidence="2 3" key="1">
    <citation type="submission" date="2020-08" db="EMBL/GenBank/DDBJ databases">
        <title>Plant Genome Project.</title>
        <authorList>
            <person name="Zhang R.-G."/>
        </authorList>
    </citation>
    <scope>NUCLEOTIDE SEQUENCE [LARGE SCALE GENOMIC DNA]</scope>
    <source>
        <tissue evidence="2">Rhizome</tissue>
    </source>
</reference>
<protein>
    <submittedName>
        <fullName evidence="2">Uncharacterized protein</fullName>
    </submittedName>
</protein>
<evidence type="ECO:0000313" key="2">
    <source>
        <dbReference type="EMBL" id="KAG6527754.1"/>
    </source>
</evidence>
<dbReference type="AlphaFoldDB" id="A0A8J5HGA5"/>
<dbReference type="Pfam" id="PF14009">
    <property type="entry name" value="PADRE"/>
    <property type="match status" value="1"/>
</dbReference>
<dbReference type="EMBL" id="JACMSC010000003">
    <property type="protein sequence ID" value="KAG6527754.1"/>
    <property type="molecule type" value="Genomic_DNA"/>
</dbReference>
<dbReference type="PANTHER" id="PTHR33052">
    <property type="entry name" value="DUF4228 DOMAIN PROTEIN-RELATED"/>
    <property type="match status" value="1"/>
</dbReference>
<keyword evidence="3" id="KW-1185">Reference proteome</keyword>
<name>A0A8J5HGA5_ZINOF</name>
<feature type="compositionally biased region" description="Basic and acidic residues" evidence="1">
    <location>
        <begin position="185"/>
        <end position="197"/>
    </location>
</feature>
<feature type="region of interest" description="Disordered" evidence="1">
    <location>
        <begin position="183"/>
        <end position="211"/>
    </location>
</feature>
<gene>
    <name evidence="2" type="ORF">ZIOFF_009880</name>
</gene>
<comment type="caution">
    <text evidence="2">The sequence shown here is derived from an EMBL/GenBank/DDBJ whole genome shotgun (WGS) entry which is preliminary data.</text>
</comment>
<dbReference type="InterPro" id="IPR025322">
    <property type="entry name" value="PADRE_dom"/>
</dbReference>
<evidence type="ECO:0000313" key="3">
    <source>
        <dbReference type="Proteomes" id="UP000734854"/>
    </source>
</evidence>